<dbReference type="Proteomes" id="UP000243459">
    <property type="component" value="Chromosome 3"/>
</dbReference>
<accession>A0A5P1F9D0</accession>
<dbReference type="AlphaFoldDB" id="A0A5P1F9D0"/>
<organism evidence="2 3">
    <name type="scientific">Asparagus officinalis</name>
    <name type="common">Garden asparagus</name>
    <dbReference type="NCBI Taxonomy" id="4686"/>
    <lineage>
        <taxon>Eukaryota</taxon>
        <taxon>Viridiplantae</taxon>
        <taxon>Streptophyta</taxon>
        <taxon>Embryophyta</taxon>
        <taxon>Tracheophyta</taxon>
        <taxon>Spermatophyta</taxon>
        <taxon>Magnoliopsida</taxon>
        <taxon>Liliopsida</taxon>
        <taxon>Asparagales</taxon>
        <taxon>Asparagaceae</taxon>
        <taxon>Asparagoideae</taxon>
        <taxon>Asparagus</taxon>
    </lineage>
</organism>
<sequence length="243" mass="27091">MIGMGVFSRFSVYSPQTSTAGEDEFDVRDRASLLGAIDGDRDTEQSLDGDFKPVDHPLEPEKDEPITCPAPDCFLLKKDEVFWKNGINPLSIKEGQALEQPSRRVESKKQGSLRRDHLKSVSFRKPRNVFRIFQECSRQPSSPSSQSSPPPPRRRPAEAHAMSSTETRSSQRPRLVGARGRRAARRVGGSGQGEGERGGGGGRGWKRPPPEETKEGEARGVDVERQALDDGRSRRREGRRKMQ</sequence>
<evidence type="ECO:0000256" key="1">
    <source>
        <dbReference type="SAM" id="MobiDB-lite"/>
    </source>
</evidence>
<feature type="compositionally biased region" description="Low complexity" evidence="1">
    <location>
        <begin position="137"/>
        <end position="147"/>
    </location>
</feature>
<dbReference type="EMBL" id="CM007383">
    <property type="protein sequence ID" value="ONK74996.1"/>
    <property type="molecule type" value="Genomic_DNA"/>
</dbReference>
<reference evidence="3" key="1">
    <citation type="journal article" date="2017" name="Nat. Commun.">
        <title>The asparagus genome sheds light on the origin and evolution of a young Y chromosome.</title>
        <authorList>
            <person name="Harkess A."/>
            <person name="Zhou J."/>
            <person name="Xu C."/>
            <person name="Bowers J.E."/>
            <person name="Van der Hulst R."/>
            <person name="Ayyampalayam S."/>
            <person name="Mercati F."/>
            <person name="Riccardi P."/>
            <person name="McKain M.R."/>
            <person name="Kakrana A."/>
            <person name="Tang H."/>
            <person name="Ray J."/>
            <person name="Groenendijk J."/>
            <person name="Arikit S."/>
            <person name="Mathioni S.M."/>
            <person name="Nakano M."/>
            <person name="Shan H."/>
            <person name="Telgmann-Rauber A."/>
            <person name="Kanno A."/>
            <person name="Yue Z."/>
            <person name="Chen H."/>
            <person name="Li W."/>
            <person name="Chen Y."/>
            <person name="Xu X."/>
            <person name="Zhang Y."/>
            <person name="Luo S."/>
            <person name="Chen H."/>
            <person name="Gao J."/>
            <person name="Mao Z."/>
            <person name="Pires J.C."/>
            <person name="Luo M."/>
            <person name="Kudrna D."/>
            <person name="Wing R.A."/>
            <person name="Meyers B.C."/>
            <person name="Yi K."/>
            <person name="Kong H."/>
            <person name="Lavrijsen P."/>
            <person name="Sunseri F."/>
            <person name="Falavigna A."/>
            <person name="Ye Y."/>
            <person name="Leebens-Mack J.H."/>
            <person name="Chen G."/>
        </authorList>
    </citation>
    <scope>NUCLEOTIDE SEQUENCE [LARGE SCALE GENOMIC DNA]</scope>
    <source>
        <strain evidence="3">cv. DH0086</strain>
    </source>
</reference>
<feature type="compositionally biased region" description="Basic and acidic residues" evidence="1">
    <location>
        <begin position="208"/>
        <end position="232"/>
    </location>
</feature>
<dbReference type="PANTHER" id="PTHR34196:SF4">
    <property type="entry name" value="OS06G0208200 PROTEIN"/>
    <property type="match status" value="1"/>
</dbReference>
<feature type="region of interest" description="Disordered" evidence="1">
    <location>
        <begin position="36"/>
        <end position="68"/>
    </location>
</feature>
<keyword evidence="3" id="KW-1185">Reference proteome</keyword>
<evidence type="ECO:0000313" key="2">
    <source>
        <dbReference type="EMBL" id="ONK74996.1"/>
    </source>
</evidence>
<evidence type="ECO:0000313" key="3">
    <source>
        <dbReference type="Proteomes" id="UP000243459"/>
    </source>
</evidence>
<gene>
    <name evidence="2" type="ORF">A4U43_C03F12230</name>
</gene>
<feature type="compositionally biased region" description="Gly residues" evidence="1">
    <location>
        <begin position="188"/>
        <end position="203"/>
    </location>
</feature>
<feature type="compositionally biased region" description="Basic residues" evidence="1">
    <location>
        <begin position="233"/>
        <end position="243"/>
    </location>
</feature>
<name>A0A5P1F9D0_ASPOF</name>
<dbReference type="PANTHER" id="PTHR34196">
    <property type="entry name" value="OS02G0697700 PROTEIN"/>
    <property type="match status" value="1"/>
</dbReference>
<feature type="compositionally biased region" description="Polar residues" evidence="1">
    <location>
        <begin position="162"/>
        <end position="172"/>
    </location>
</feature>
<feature type="region of interest" description="Disordered" evidence="1">
    <location>
        <begin position="94"/>
        <end position="243"/>
    </location>
</feature>
<dbReference type="Gramene" id="ONK74996">
    <property type="protein sequence ID" value="ONK74996"/>
    <property type="gene ID" value="A4U43_C03F12230"/>
</dbReference>
<proteinExistence type="predicted"/>
<protein>
    <submittedName>
        <fullName evidence="2">Uncharacterized protein</fullName>
    </submittedName>
</protein>
<feature type="compositionally biased region" description="Basic and acidic residues" evidence="1">
    <location>
        <begin position="38"/>
        <end position="65"/>
    </location>
</feature>
<feature type="compositionally biased region" description="Basic and acidic residues" evidence="1">
    <location>
        <begin position="101"/>
        <end position="119"/>
    </location>
</feature>